<dbReference type="RefSeq" id="XP_002732923.1">
    <property type="nucleotide sequence ID" value="XM_002732877.1"/>
</dbReference>
<dbReference type="Proteomes" id="UP000694865">
    <property type="component" value="Unplaced"/>
</dbReference>
<evidence type="ECO:0000313" key="2">
    <source>
        <dbReference type="Proteomes" id="UP000694865"/>
    </source>
</evidence>
<name>A0ABM0GM21_SACKO</name>
<dbReference type="GeneID" id="100375121"/>
<evidence type="ECO:0000313" key="3">
    <source>
        <dbReference type="RefSeq" id="XP_002732923.1"/>
    </source>
</evidence>
<keyword evidence="2" id="KW-1185">Reference proteome</keyword>
<dbReference type="Pfam" id="PF13358">
    <property type="entry name" value="DDE_3"/>
    <property type="match status" value="1"/>
</dbReference>
<feature type="domain" description="Tc1-like transposase DDE" evidence="1">
    <location>
        <begin position="37"/>
        <end position="183"/>
    </location>
</feature>
<dbReference type="Gene3D" id="3.30.420.10">
    <property type="entry name" value="Ribonuclease H-like superfamily/Ribonuclease H"/>
    <property type="match status" value="1"/>
</dbReference>
<reference evidence="3" key="1">
    <citation type="submission" date="2025-08" db="UniProtKB">
        <authorList>
            <consortium name="RefSeq"/>
        </authorList>
    </citation>
    <scope>IDENTIFICATION</scope>
    <source>
        <tissue evidence="3">Testes</tissue>
    </source>
</reference>
<gene>
    <name evidence="3" type="primary">LOC100375121</name>
</gene>
<protein>
    <submittedName>
        <fullName evidence="3">Uncharacterized protein LOC100375121</fullName>
    </submittedName>
</protein>
<sequence length="215" mass="24365">MSRKKLTSVAAESRTERNEEWTLNFIDIVTNYDVEQLHWFDESSVIKTTGNRVYGHAEKGKAAVEIQRHATNANYTVNLLVSSPGIDNVDIIDGPSNGLEMVNFFEEAVRTVDAFGNPVLSQGDCVILDNCGFHHGRQVEPVLRELLRGQGVELLFQPPYSPQFNVCELCFRYLKIYLKDNEEYTYNFTELAIADALTRIGPGVCRRFAFNCAYI</sequence>
<proteinExistence type="predicted"/>
<accession>A0ABM0GM21</accession>
<organism evidence="2 3">
    <name type="scientific">Saccoglossus kowalevskii</name>
    <name type="common">Acorn worm</name>
    <dbReference type="NCBI Taxonomy" id="10224"/>
    <lineage>
        <taxon>Eukaryota</taxon>
        <taxon>Metazoa</taxon>
        <taxon>Hemichordata</taxon>
        <taxon>Enteropneusta</taxon>
        <taxon>Harrimaniidae</taxon>
        <taxon>Saccoglossus</taxon>
    </lineage>
</organism>
<dbReference type="PANTHER" id="PTHR46564:SF1">
    <property type="entry name" value="TRANSPOSASE"/>
    <property type="match status" value="1"/>
</dbReference>
<dbReference type="InterPro" id="IPR038717">
    <property type="entry name" value="Tc1-like_DDE_dom"/>
</dbReference>
<evidence type="ECO:0000259" key="1">
    <source>
        <dbReference type="Pfam" id="PF13358"/>
    </source>
</evidence>
<dbReference type="InterPro" id="IPR036397">
    <property type="entry name" value="RNaseH_sf"/>
</dbReference>
<dbReference type="PANTHER" id="PTHR46564">
    <property type="entry name" value="TRANSPOSASE"/>
    <property type="match status" value="1"/>
</dbReference>